<protein>
    <submittedName>
        <fullName evidence="1">Uncharacterized protein</fullName>
    </submittedName>
</protein>
<accession>A0A3N7F5G0</accession>
<evidence type="ECO:0000313" key="1">
    <source>
        <dbReference type="EMBL" id="RQO91442.1"/>
    </source>
</evidence>
<dbReference type="AlphaFoldDB" id="A0A3N7F5G0"/>
<gene>
    <name evidence="1" type="ORF">POPTR_006G077750</name>
</gene>
<dbReference type="InParanoid" id="A0A3N7F5G0"/>
<dbReference type="Gramene" id="Potri.006G077750.1.v4.1">
    <property type="protein sequence ID" value="Potri.006G077750.1.v4.1"/>
    <property type="gene ID" value="Potri.006G077750.v4.1"/>
</dbReference>
<proteinExistence type="predicted"/>
<reference evidence="1 2" key="1">
    <citation type="journal article" date="2006" name="Science">
        <title>The genome of black cottonwood, Populus trichocarpa (Torr. &amp; Gray).</title>
        <authorList>
            <person name="Tuskan G.A."/>
            <person name="Difazio S."/>
            <person name="Jansson S."/>
            <person name="Bohlmann J."/>
            <person name="Grigoriev I."/>
            <person name="Hellsten U."/>
            <person name="Putnam N."/>
            <person name="Ralph S."/>
            <person name="Rombauts S."/>
            <person name="Salamov A."/>
            <person name="Schein J."/>
            <person name="Sterck L."/>
            <person name="Aerts A."/>
            <person name="Bhalerao R.R."/>
            <person name="Bhalerao R.P."/>
            <person name="Blaudez D."/>
            <person name="Boerjan W."/>
            <person name="Brun A."/>
            <person name="Brunner A."/>
            <person name="Busov V."/>
            <person name="Campbell M."/>
            <person name="Carlson J."/>
            <person name="Chalot M."/>
            <person name="Chapman J."/>
            <person name="Chen G.L."/>
            <person name="Cooper D."/>
            <person name="Coutinho P.M."/>
            <person name="Couturier J."/>
            <person name="Covert S."/>
            <person name="Cronk Q."/>
            <person name="Cunningham R."/>
            <person name="Davis J."/>
            <person name="Degroeve S."/>
            <person name="Dejardin A."/>
            <person name="Depamphilis C."/>
            <person name="Detter J."/>
            <person name="Dirks B."/>
            <person name="Dubchak I."/>
            <person name="Duplessis S."/>
            <person name="Ehlting J."/>
            <person name="Ellis B."/>
            <person name="Gendler K."/>
            <person name="Goodstein D."/>
            <person name="Gribskov M."/>
            <person name="Grimwood J."/>
            <person name="Groover A."/>
            <person name="Gunter L."/>
            <person name="Hamberger B."/>
            <person name="Heinze B."/>
            <person name="Helariutta Y."/>
            <person name="Henrissat B."/>
            <person name="Holligan D."/>
            <person name="Holt R."/>
            <person name="Huang W."/>
            <person name="Islam-Faridi N."/>
            <person name="Jones S."/>
            <person name="Jones-Rhoades M."/>
            <person name="Jorgensen R."/>
            <person name="Joshi C."/>
            <person name="Kangasjarvi J."/>
            <person name="Karlsson J."/>
            <person name="Kelleher C."/>
            <person name="Kirkpatrick R."/>
            <person name="Kirst M."/>
            <person name="Kohler A."/>
            <person name="Kalluri U."/>
            <person name="Larimer F."/>
            <person name="Leebens-Mack J."/>
            <person name="Leple J.C."/>
            <person name="Locascio P."/>
            <person name="Lou Y."/>
            <person name="Lucas S."/>
            <person name="Martin F."/>
            <person name="Montanini B."/>
            <person name="Napoli C."/>
            <person name="Nelson D.R."/>
            <person name="Nelson C."/>
            <person name="Nieminen K."/>
            <person name="Nilsson O."/>
            <person name="Pereda V."/>
            <person name="Peter G."/>
            <person name="Philippe R."/>
            <person name="Pilate G."/>
            <person name="Poliakov A."/>
            <person name="Razumovskaya J."/>
            <person name="Richardson P."/>
            <person name="Rinaldi C."/>
            <person name="Ritland K."/>
            <person name="Rouze P."/>
            <person name="Ryaboy D."/>
            <person name="Schmutz J."/>
            <person name="Schrader J."/>
            <person name="Segerman B."/>
            <person name="Shin H."/>
            <person name="Siddiqui A."/>
            <person name="Sterky F."/>
            <person name="Terry A."/>
            <person name="Tsai C.J."/>
            <person name="Uberbacher E."/>
            <person name="Unneberg P."/>
            <person name="Vahala J."/>
            <person name="Wall K."/>
            <person name="Wessler S."/>
            <person name="Yang G."/>
            <person name="Yin T."/>
            <person name="Douglas C."/>
            <person name="Marra M."/>
            <person name="Sandberg G."/>
            <person name="Van de Peer Y."/>
            <person name="Rokhsar D."/>
        </authorList>
    </citation>
    <scope>NUCLEOTIDE SEQUENCE [LARGE SCALE GENOMIC DNA]</scope>
    <source>
        <strain evidence="2">cv. Nisqually</strain>
    </source>
</reference>
<keyword evidence="2" id="KW-1185">Reference proteome</keyword>
<dbReference type="EMBL" id="CM009295">
    <property type="protein sequence ID" value="RQO91442.1"/>
    <property type="molecule type" value="Genomic_DNA"/>
</dbReference>
<name>A0A3N7F5G0_POPTR</name>
<evidence type="ECO:0000313" key="2">
    <source>
        <dbReference type="Proteomes" id="UP000006729"/>
    </source>
</evidence>
<sequence>MKPCKQCLSVFLFLMWSSLIPFSSSLSFFFSFLEHLSFSKSMFFQEYTCCWVLVISEAGRMTRSRALLQRFYSRGTSYIDVS</sequence>
<organism evidence="1 2">
    <name type="scientific">Populus trichocarpa</name>
    <name type="common">Western balsam poplar</name>
    <name type="synonym">Populus balsamifera subsp. trichocarpa</name>
    <dbReference type="NCBI Taxonomy" id="3694"/>
    <lineage>
        <taxon>Eukaryota</taxon>
        <taxon>Viridiplantae</taxon>
        <taxon>Streptophyta</taxon>
        <taxon>Embryophyta</taxon>
        <taxon>Tracheophyta</taxon>
        <taxon>Spermatophyta</taxon>
        <taxon>Magnoliopsida</taxon>
        <taxon>eudicotyledons</taxon>
        <taxon>Gunneridae</taxon>
        <taxon>Pentapetalae</taxon>
        <taxon>rosids</taxon>
        <taxon>fabids</taxon>
        <taxon>Malpighiales</taxon>
        <taxon>Salicaceae</taxon>
        <taxon>Saliceae</taxon>
        <taxon>Populus</taxon>
    </lineage>
</organism>
<dbReference type="Proteomes" id="UP000006729">
    <property type="component" value="Chromosome 6"/>
</dbReference>